<evidence type="ECO:0000313" key="3">
    <source>
        <dbReference type="EMBL" id="KGQ10650.1"/>
    </source>
</evidence>
<dbReference type="Gene3D" id="3.40.630.30">
    <property type="match status" value="1"/>
</dbReference>
<comment type="caution">
    <text evidence="3">The sequence shown here is derived from an EMBL/GenBank/DDBJ whole genome shotgun (WGS) entry which is preliminary data.</text>
</comment>
<dbReference type="InterPro" id="IPR052523">
    <property type="entry name" value="Trichothecene_AcTrans"/>
</dbReference>
<dbReference type="STRING" id="1245745.A0A0A2VWY0"/>
<dbReference type="Proteomes" id="UP000030106">
    <property type="component" value="Unassembled WGS sequence"/>
</dbReference>
<dbReference type="InterPro" id="IPR016181">
    <property type="entry name" value="Acyl_CoA_acyltransferase"/>
</dbReference>
<dbReference type="PANTHER" id="PTHR42791">
    <property type="entry name" value="GNAT FAMILY ACETYLTRANSFERASE"/>
    <property type="match status" value="1"/>
</dbReference>
<feature type="region of interest" description="Disordered" evidence="1">
    <location>
        <begin position="101"/>
        <end position="133"/>
    </location>
</feature>
<dbReference type="EMBL" id="ANFO01000294">
    <property type="protein sequence ID" value="KGQ10650.1"/>
    <property type="molecule type" value="Genomic_DNA"/>
</dbReference>
<gene>
    <name evidence="3" type="ORF">BBAD15_g4007</name>
</gene>
<proteinExistence type="predicted"/>
<evidence type="ECO:0000313" key="4">
    <source>
        <dbReference type="Proteomes" id="UP000030106"/>
    </source>
</evidence>
<dbReference type="CDD" id="cd04301">
    <property type="entry name" value="NAT_SF"/>
    <property type="match status" value="1"/>
</dbReference>
<protein>
    <recommendedName>
        <fullName evidence="2">N-acetyltransferase domain-containing protein</fullName>
    </recommendedName>
</protein>
<dbReference type="SUPFAM" id="SSF55729">
    <property type="entry name" value="Acyl-CoA N-acyltransferases (Nat)"/>
    <property type="match status" value="1"/>
</dbReference>
<dbReference type="PROSITE" id="PS51186">
    <property type="entry name" value="GNAT"/>
    <property type="match status" value="1"/>
</dbReference>
<dbReference type="Pfam" id="PF00583">
    <property type="entry name" value="Acetyltransf_1"/>
    <property type="match status" value="1"/>
</dbReference>
<feature type="compositionally biased region" description="Basic and acidic residues" evidence="1">
    <location>
        <begin position="101"/>
        <end position="116"/>
    </location>
</feature>
<dbReference type="HOGENOM" id="CLU_060131_6_1_1"/>
<dbReference type="OrthoDB" id="410198at2759"/>
<feature type="domain" description="N-acetyltransferase" evidence="2">
    <location>
        <begin position="113"/>
        <end position="248"/>
    </location>
</feature>
<dbReference type="eggNOG" id="ENOG502SC13">
    <property type="taxonomic scope" value="Eukaryota"/>
</dbReference>
<dbReference type="InterPro" id="IPR000182">
    <property type="entry name" value="GNAT_dom"/>
</dbReference>
<dbReference type="AlphaFoldDB" id="A0A0A2VWY0"/>
<dbReference type="PANTHER" id="PTHR42791:SF1">
    <property type="entry name" value="N-ACETYLTRANSFERASE DOMAIN-CONTAINING PROTEIN"/>
    <property type="match status" value="1"/>
</dbReference>
<evidence type="ECO:0000256" key="1">
    <source>
        <dbReference type="SAM" id="MobiDB-lite"/>
    </source>
</evidence>
<reference evidence="3 4" key="1">
    <citation type="submission" date="2012-10" db="EMBL/GenBank/DDBJ databases">
        <title>Genome sequencing and analysis of entomopathogenic fungi Beauveria bassiana D1-5.</title>
        <authorList>
            <person name="Li Q."/>
            <person name="Wang L."/>
            <person name="Zhang Z."/>
            <person name="Wang Q."/>
            <person name="Ren J."/>
            <person name="Wang M."/>
            <person name="Xu W."/>
            <person name="Wang J."/>
            <person name="Lu Y."/>
            <person name="Du Q."/>
            <person name="Sun Z."/>
        </authorList>
    </citation>
    <scope>NUCLEOTIDE SEQUENCE [LARGE SCALE GENOMIC DNA]</scope>
    <source>
        <strain evidence="3 4">D1-5</strain>
    </source>
</reference>
<evidence type="ECO:0000259" key="2">
    <source>
        <dbReference type="PROSITE" id="PS51186"/>
    </source>
</evidence>
<dbReference type="GO" id="GO:0016747">
    <property type="term" value="F:acyltransferase activity, transferring groups other than amino-acyl groups"/>
    <property type="evidence" value="ECO:0007669"/>
    <property type="project" value="InterPro"/>
</dbReference>
<accession>A0A0A2VWY0</accession>
<sequence length="303" mass="33227">MSPQGIRIGRLQPEDIPAAARLAGQAFASDRQTQMKALGEAEPFDMENYTLESMPSHLTSRTCHVLKAVDEATGELAGVCNWGIKGFVPRRMPFFEDRVAEAAAEQDARPVAEDTRQQQQEKQPEQEEAAQPTAAAAAAAAEDEEETDPIKRLVALTDADMRTWMAEVMPAGTRCLFIIGLTVSPAHQNRGVGSALLRWGKDICDDSGVFAWVHSSDAAWGMYRKSGFEVVRSLDVDLDEYAPCRPPGEGADARWGRYVFRYMKYVPKKEEGGGREGRLRLEALGKEGNGREVGDGLELAAAR</sequence>
<organism evidence="3 4">
    <name type="scientific">Beauveria bassiana D1-5</name>
    <dbReference type="NCBI Taxonomy" id="1245745"/>
    <lineage>
        <taxon>Eukaryota</taxon>
        <taxon>Fungi</taxon>
        <taxon>Dikarya</taxon>
        <taxon>Ascomycota</taxon>
        <taxon>Pezizomycotina</taxon>
        <taxon>Sordariomycetes</taxon>
        <taxon>Hypocreomycetidae</taxon>
        <taxon>Hypocreales</taxon>
        <taxon>Cordycipitaceae</taxon>
        <taxon>Beauveria</taxon>
    </lineage>
</organism>
<name>A0A0A2VWY0_BEABA</name>